<dbReference type="GeneID" id="93025550"/>
<dbReference type="AlphaFoldDB" id="A0A6P2HBJ9"/>
<reference evidence="1 2" key="1">
    <citation type="submission" date="2019-09" db="EMBL/GenBank/DDBJ databases">
        <authorList>
            <person name="Depoorter E."/>
        </authorList>
    </citation>
    <scope>NUCLEOTIDE SEQUENCE [LARGE SCALE GENOMIC DNA]</scope>
    <source>
        <strain evidence="1">LMG 24065</strain>
    </source>
</reference>
<dbReference type="Proteomes" id="UP000494125">
    <property type="component" value="Unassembled WGS sequence"/>
</dbReference>
<sequence>MYAYLRNEYHSDEDGAHWKAIRLQDFDLLDHANGIDSPLYCMMAYGFAMETPTDVICVHAPRIRYVLLPFNIPENTGRVTFSFNQWAFDFMRDEWQALGLQGYERELEAADELNETGFDRLLQTAVARLGVCRAPTDKVGPWAVFSTQSDTWISGYADAAPPETAHWLH</sequence>
<evidence type="ECO:0000313" key="2">
    <source>
        <dbReference type="Proteomes" id="UP000494125"/>
    </source>
</evidence>
<evidence type="ECO:0000313" key="1">
    <source>
        <dbReference type="EMBL" id="VWB13829.1"/>
    </source>
</evidence>
<dbReference type="EMBL" id="CABVPN010000002">
    <property type="protein sequence ID" value="VWB13829.1"/>
    <property type="molecule type" value="Genomic_DNA"/>
</dbReference>
<organism evidence="1 2">
    <name type="scientific">Burkholderia diffusa</name>
    <dbReference type="NCBI Taxonomy" id="488732"/>
    <lineage>
        <taxon>Bacteria</taxon>
        <taxon>Pseudomonadati</taxon>
        <taxon>Pseudomonadota</taxon>
        <taxon>Betaproteobacteria</taxon>
        <taxon>Burkholderiales</taxon>
        <taxon>Burkholderiaceae</taxon>
        <taxon>Burkholderia</taxon>
        <taxon>Burkholderia cepacia complex</taxon>
    </lineage>
</organism>
<name>A0A6P2HBJ9_9BURK</name>
<proteinExistence type="predicted"/>
<protein>
    <submittedName>
        <fullName evidence="1">Uncharacterized protein</fullName>
    </submittedName>
</protein>
<gene>
    <name evidence="1" type="ORF">BDI24065_00476</name>
</gene>
<accession>A0A6P2HBJ9</accession>
<dbReference type="RefSeq" id="WP_151051898.1">
    <property type="nucleotide sequence ID" value="NZ_CABVPN010000002.1"/>
</dbReference>
<keyword evidence="2" id="KW-1185">Reference proteome</keyword>